<keyword evidence="1" id="KW-0472">Membrane</keyword>
<dbReference type="OrthoDB" id="341967at2"/>
<dbReference type="CDD" id="cd07302">
    <property type="entry name" value="CHD"/>
    <property type="match status" value="1"/>
</dbReference>
<dbReference type="InterPro" id="IPR050697">
    <property type="entry name" value="Adenylyl/Guanylyl_Cyclase_3/4"/>
</dbReference>
<proteinExistence type="predicted"/>
<feature type="transmembrane region" description="Helical" evidence="1">
    <location>
        <begin position="141"/>
        <end position="161"/>
    </location>
</feature>
<reference evidence="3 4" key="1">
    <citation type="submission" date="2016-10" db="EMBL/GenBank/DDBJ databases">
        <authorList>
            <person name="de Groot N.N."/>
        </authorList>
    </citation>
    <scope>NUCLEOTIDE SEQUENCE [LARGE SCALE GENOMIC DNA]</scope>
    <source>
        <strain evidence="3 4">CGMCC 1.11030</strain>
    </source>
</reference>
<evidence type="ECO:0000313" key="3">
    <source>
        <dbReference type="EMBL" id="SFH91625.1"/>
    </source>
</evidence>
<dbReference type="GO" id="GO:0035556">
    <property type="term" value="P:intracellular signal transduction"/>
    <property type="evidence" value="ECO:0007669"/>
    <property type="project" value="InterPro"/>
</dbReference>
<evidence type="ECO:0000313" key="4">
    <source>
        <dbReference type="Proteomes" id="UP000199377"/>
    </source>
</evidence>
<dbReference type="GO" id="GO:0004016">
    <property type="term" value="F:adenylate cyclase activity"/>
    <property type="evidence" value="ECO:0007669"/>
    <property type="project" value="UniProtKB-ARBA"/>
</dbReference>
<dbReference type="PROSITE" id="PS50125">
    <property type="entry name" value="GUANYLATE_CYCLASE_2"/>
    <property type="match status" value="1"/>
</dbReference>
<dbReference type="PANTHER" id="PTHR43081:SF1">
    <property type="entry name" value="ADENYLATE CYCLASE, TERMINAL-DIFFERENTIATION SPECIFIC"/>
    <property type="match status" value="1"/>
</dbReference>
<dbReference type="SMART" id="SM00044">
    <property type="entry name" value="CYCc"/>
    <property type="match status" value="1"/>
</dbReference>
<keyword evidence="1" id="KW-1133">Transmembrane helix</keyword>
<dbReference type="EMBL" id="FOQH01000003">
    <property type="protein sequence ID" value="SFH91625.1"/>
    <property type="molecule type" value="Genomic_DNA"/>
</dbReference>
<dbReference type="AlphaFoldDB" id="A0A1I3DY59"/>
<dbReference type="STRING" id="1114924.SAMN05216258_10378"/>
<evidence type="ECO:0000259" key="2">
    <source>
        <dbReference type="PROSITE" id="PS50125"/>
    </source>
</evidence>
<accession>A0A1I3DY59</accession>
<feature type="domain" description="Guanylate cyclase" evidence="2">
    <location>
        <begin position="267"/>
        <end position="405"/>
    </location>
</feature>
<sequence length="455" mass="47791">MTGERARGETAEDRIDRIMAQEAAARSLITARVVTLALAALAPLVLLVAGWPDALYHLAMMPLFAGSVWLQALAGRRWGPATWPHYAVIAFNYALLSFTLYVPNPFSEPPLPAAAMLHFGNAGYYFVMLAALAFSFSPGLVMWGGVCAALFSSLARVWMLAQPGVSLSSIGGGEGAALPRKDFEAALEDSLSVFHVDPGVWIQEVVVFLVVAAMLAQAVRLSRRTARRQAAMERRGANLARYLPAALAERMAEADAPFGGDRRAVAAILFTDVVGFTGWAEDRDPAAVAGLLREVHGLVAEQVFRAGGVLDKFIGDGTMASFGLAPQDPAEPDPADLAARALRCAEAILAAVAALNARRAAAGRDPVRLSLGLHLGPVVVGDVGAEGRMELATVGDAVNVASRMEALTRALGCAACASGAVIDALPGDPPEGWRFAGDHALPGRRGAEPVWTRAA</sequence>
<dbReference type="Gene3D" id="3.30.70.1230">
    <property type="entry name" value="Nucleotide cyclase"/>
    <property type="match status" value="1"/>
</dbReference>
<feature type="transmembrane region" description="Helical" evidence="1">
    <location>
        <begin position="55"/>
        <end position="74"/>
    </location>
</feature>
<dbReference type="SUPFAM" id="SSF55073">
    <property type="entry name" value="Nucleotide cyclase"/>
    <property type="match status" value="1"/>
</dbReference>
<dbReference type="InterPro" id="IPR001054">
    <property type="entry name" value="A/G_cyclase"/>
</dbReference>
<feature type="transmembrane region" description="Helical" evidence="1">
    <location>
        <begin position="115"/>
        <end position="134"/>
    </location>
</feature>
<feature type="transmembrane region" description="Helical" evidence="1">
    <location>
        <begin position="29"/>
        <end position="49"/>
    </location>
</feature>
<evidence type="ECO:0000256" key="1">
    <source>
        <dbReference type="SAM" id="Phobius"/>
    </source>
</evidence>
<dbReference type="PANTHER" id="PTHR43081">
    <property type="entry name" value="ADENYLATE CYCLASE, TERMINAL-DIFFERENTIATION SPECIFIC-RELATED"/>
    <property type="match status" value="1"/>
</dbReference>
<dbReference type="InterPro" id="IPR029787">
    <property type="entry name" value="Nucleotide_cyclase"/>
</dbReference>
<feature type="transmembrane region" description="Helical" evidence="1">
    <location>
        <begin position="200"/>
        <end position="219"/>
    </location>
</feature>
<feature type="transmembrane region" description="Helical" evidence="1">
    <location>
        <begin position="86"/>
        <end position="103"/>
    </location>
</feature>
<dbReference type="Proteomes" id="UP000199377">
    <property type="component" value="Unassembled WGS sequence"/>
</dbReference>
<organism evidence="3 4">
    <name type="scientific">Albimonas pacifica</name>
    <dbReference type="NCBI Taxonomy" id="1114924"/>
    <lineage>
        <taxon>Bacteria</taxon>
        <taxon>Pseudomonadati</taxon>
        <taxon>Pseudomonadota</taxon>
        <taxon>Alphaproteobacteria</taxon>
        <taxon>Rhodobacterales</taxon>
        <taxon>Paracoccaceae</taxon>
        <taxon>Albimonas</taxon>
    </lineage>
</organism>
<protein>
    <submittedName>
        <fullName evidence="3">Adenylate cyclase</fullName>
    </submittedName>
</protein>
<gene>
    <name evidence="3" type="ORF">SAMN05216258_10378</name>
</gene>
<dbReference type="Pfam" id="PF00211">
    <property type="entry name" value="Guanylate_cyc"/>
    <property type="match status" value="1"/>
</dbReference>
<name>A0A1I3DY59_9RHOB</name>
<keyword evidence="1" id="KW-0812">Transmembrane</keyword>
<keyword evidence="4" id="KW-1185">Reference proteome</keyword>
<dbReference type="RefSeq" id="WP_092858886.1">
    <property type="nucleotide sequence ID" value="NZ_FOQH01000003.1"/>
</dbReference>
<dbReference type="GO" id="GO:0009190">
    <property type="term" value="P:cyclic nucleotide biosynthetic process"/>
    <property type="evidence" value="ECO:0007669"/>
    <property type="project" value="InterPro"/>
</dbReference>